<dbReference type="GeneTree" id="ENSGT00940000160024"/>
<comment type="subcellular location">
    <subcellularLocation>
        <location evidence="5">Nucleus inner membrane</location>
        <topology evidence="5">Single-pass type II membrane protein</topology>
    </subcellularLocation>
</comment>
<dbReference type="InterPro" id="IPR012919">
    <property type="entry name" value="SUN_dom"/>
</dbReference>
<dbReference type="Gene3D" id="2.60.120.260">
    <property type="entry name" value="Galactose-binding domain-like"/>
    <property type="match status" value="1"/>
</dbReference>
<dbReference type="Proteomes" id="UP000233220">
    <property type="component" value="Unplaced"/>
</dbReference>
<keyword evidence="3 6" id="KW-0175">Coiled coil</keyword>
<dbReference type="PROSITE" id="PS51469">
    <property type="entry name" value="SUN"/>
    <property type="match status" value="1"/>
</dbReference>
<reference evidence="10" key="2">
    <citation type="submission" date="2025-09" db="UniProtKB">
        <authorList>
            <consortium name="Ensembl"/>
        </authorList>
    </citation>
    <scope>IDENTIFICATION</scope>
</reference>
<dbReference type="GO" id="GO:0090292">
    <property type="term" value="P:nuclear matrix anchoring at nuclear membrane"/>
    <property type="evidence" value="ECO:0007669"/>
    <property type="project" value="UniProtKB-ARBA"/>
</dbReference>
<feature type="coiled-coil region" evidence="6">
    <location>
        <begin position="402"/>
        <end position="436"/>
    </location>
</feature>
<dbReference type="GO" id="GO:0140444">
    <property type="term" value="F:cytoskeleton-nuclear membrane anchor activity"/>
    <property type="evidence" value="ECO:0007669"/>
    <property type="project" value="UniProtKB-ARBA"/>
</dbReference>
<dbReference type="Ensembl" id="ENSSBOT00000036234.1">
    <property type="protein sequence ID" value="ENSSBOP00000019414.1"/>
    <property type="gene ID" value="ENSSBOG00000026240.1"/>
</dbReference>
<dbReference type="AlphaFoldDB" id="A0A2K6TID2"/>
<feature type="transmembrane region" description="Helical" evidence="8">
    <location>
        <begin position="211"/>
        <end position="232"/>
    </location>
</feature>
<dbReference type="PANTHER" id="PTHR12911">
    <property type="entry name" value="SAD1/UNC-84-LIKE PROTEIN-RELATED"/>
    <property type="match status" value="1"/>
</dbReference>
<evidence type="ECO:0000313" key="10">
    <source>
        <dbReference type="Ensembl" id="ENSSBOP00000019414.1"/>
    </source>
</evidence>
<keyword evidence="2 8" id="KW-1133">Transmembrane helix</keyword>
<dbReference type="InterPro" id="IPR045119">
    <property type="entry name" value="SUN1-5"/>
</dbReference>
<feature type="region of interest" description="Disordered" evidence="7">
    <location>
        <begin position="104"/>
        <end position="123"/>
    </location>
</feature>
<dbReference type="PANTHER" id="PTHR12911:SF22">
    <property type="entry name" value="SUN DOMAIN-CONTAINING PROTEIN 2"/>
    <property type="match status" value="1"/>
</dbReference>
<feature type="compositionally biased region" description="Low complexity" evidence="7">
    <location>
        <begin position="19"/>
        <end position="33"/>
    </location>
</feature>
<dbReference type="FunFam" id="2.60.120.260:FF:000009">
    <property type="entry name" value="SUN domain-containing protein 1 isoform X1"/>
    <property type="match status" value="1"/>
</dbReference>
<feature type="domain" description="SUN" evidence="9">
    <location>
        <begin position="553"/>
        <end position="714"/>
    </location>
</feature>
<protein>
    <submittedName>
        <fullName evidence="10">Sad1 and UNC84 domain containing 2</fullName>
    </submittedName>
</protein>
<evidence type="ECO:0000256" key="3">
    <source>
        <dbReference type="ARBA" id="ARBA00023054"/>
    </source>
</evidence>
<evidence type="ECO:0000256" key="4">
    <source>
        <dbReference type="ARBA" id="ARBA00023136"/>
    </source>
</evidence>
<evidence type="ECO:0000259" key="9">
    <source>
        <dbReference type="PROSITE" id="PS51469"/>
    </source>
</evidence>
<dbReference type="InterPro" id="IPR040994">
    <property type="entry name" value="Sun_CC2"/>
</dbReference>
<dbReference type="Pfam" id="PF07738">
    <property type="entry name" value="Sad1_UNC"/>
    <property type="match status" value="1"/>
</dbReference>
<evidence type="ECO:0000256" key="2">
    <source>
        <dbReference type="ARBA" id="ARBA00022989"/>
    </source>
</evidence>
<evidence type="ECO:0000256" key="1">
    <source>
        <dbReference type="ARBA" id="ARBA00022692"/>
    </source>
</evidence>
<keyword evidence="4 8" id="KW-0472">Membrane</keyword>
<accession>A0A2K6TID2</accession>
<name>A0A2K6TID2_SAIBB</name>
<keyword evidence="1 8" id="KW-0812">Transmembrane</keyword>
<feature type="region of interest" description="Disordered" evidence="7">
    <location>
        <begin position="1"/>
        <end position="69"/>
    </location>
</feature>
<organism evidence="10 11">
    <name type="scientific">Saimiri boliviensis boliviensis</name>
    <name type="common">Bolivian squirrel monkey</name>
    <dbReference type="NCBI Taxonomy" id="39432"/>
    <lineage>
        <taxon>Eukaryota</taxon>
        <taxon>Metazoa</taxon>
        <taxon>Chordata</taxon>
        <taxon>Craniata</taxon>
        <taxon>Vertebrata</taxon>
        <taxon>Euteleostomi</taxon>
        <taxon>Mammalia</taxon>
        <taxon>Eutheria</taxon>
        <taxon>Euarchontoglires</taxon>
        <taxon>Primates</taxon>
        <taxon>Haplorrhini</taxon>
        <taxon>Platyrrhini</taxon>
        <taxon>Cebidae</taxon>
        <taxon>Saimiriinae</taxon>
        <taxon>Saimiri</taxon>
    </lineage>
</organism>
<keyword evidence="11" id="KW-1185">Reference proteome</keyword>
<dbReference type="GO" id="GO:0005637">
    <property type="term" value="C:nuclear inner membrane"/>
    <property type="evidence" value="ECO:0007669"/>
    <property type="project" value="UniProtKB-SubCell"/>
</dbReference>
<sequence length="715" mass="80304">MSRRSQRLTRYSQGDDDGGSSSSGGSSVAGSQSTLFKDSPLRTLKRKSSNMKRPSPEPQLGPSSDPHTSYYSESLVRESYIGSPRAAFLARSALEELHSDPDWGDHLRVRKRRGTGGSESSRASGLVGVKATEDFLGSSSGYSSEDDYVGRRCFLPPRQIRGSLGLTVTLPGRLFRLLYWWAGTTWYRLTTAASLLDVFVLTRRFSSLKTFLWFMLLLLLLTCLTYGAWYFYPYGLQTFHPALVSWWTAKDSRREHEGWESRDSSPHFQAEQHVLSRVHSLERRLEALAAEFSSNWQKEAMRLERLELRQGTPAQGGSGGLSHEDTLALLEGLVSRRETALREDFRRETAARIQEELAALRAEHQQDSEDLFKKIVRASQESEAHIQQLKSEWQSMTQDAFRESSVKELRRLEDQLASLQQELAALVQKQSSVADEVGLLPQQIQAARDDVESQFPAWISEFLARGGGGRAGLLQREEMQAQLRDLESKILTHIAEMQGKSAREAAASLGLTLQKEGVIGVTEEQVHRIVKQALQRYSEDRIGLADYALESGGASVISTRCSETYETKTALLSLFGIPLWYHSQSPRVILQPDVYPGNCWAFQGPQGFAVVRLSARIRPTAVTLEHVPKALSPNSTISSAPKDFAVFGFDEDLQQEGTLLGKFTYDQDGEPIQTFHFQAPMMATYQVVELRILTNWGHPEYTCIYRFRVHGEPAH</sequence>
<reference evidence="10" key="1">
    <citation type="submission" date="2025-08" db="UniProtKB">
        <authorList>
            <consortium name="Ensembl"/>
        </authorList>
    </citation>
    <scope>IDENTIFICATION</scope>
</reference>
<evidence type="ECO:0000256" key="5">
    <source>
        <dbReference type="ARBA" id="ARBA00037816"/>
    </source>
</evidence>
<evidence type="ECO:0000256" key="8">
    <source>
        <dbReference type="SAM" id="Phobius"/>
    </source>
</evidence>
<dbReference type="Pfam" id="PF18580">
    <property type="entry name" value="HTH_SUN2"/>
    <property type="match status" value="1"/>
</dbReference>
<gene>
    <name evidence="10" type="primary">SUN2</name>
</gene>
<evidence type="ECO:0000256" key="7">
    <source>
        <dbReference type="SAM" id="MobiDB-lite"/>
    </source>
</evidence>
<evidence type="ECO:0000313" key="11">
    <source>
        <dbReference type="Proteomes" id="UP000233220"/>
    </source>
</evidence>
<dbReference type="CDD" id="cd21438">
    <property type="entry name" value="SUN2_cc1"/>
    <property type="match status" value="1"/>
</dbReference>
<evidence type="ECO:0000256" key="6">
    <source>
        <dbReference type="SAM" id="Coils"/>
    </source>
</evidence>
<dbReference type="GO" id="GO:0034993">
    <property type="term" value="C:meiotic nuclear membrane microtubule tethering complex"/>
    <property type="evidence" value="ECO:0007669"/>
    <property type="project" value="UniProtKB-ARBA"/>
</dbReference>
<proteinExistence type="predicted"/>